<sequence>MTGYIKQISIPTTSALTTGTLSLSDCNWGTWSPEFLRLLADMELQTFVVATMLCSIAKSKEDYLEDKKGKNVRPQG</sequence>
<dbReference type="AlphaFoldDB" id="A0A5C3PZX4"/>
<evidence type="ECO:0000313" key="2">
    <source>
        <dbReference type="Proteomes" id="UP000305067"/>
    </source>
</evidence>
<reference evidence="1 2" key="1">
    <citation type="journal article" date="2019" name="Nat. Ecol. Evol.">
        <title>Megaphylogeny resolves global patterns of mushroom evolution.</title>
        <authorList>
            <person name="Varga T."/>
            <person name="Krizsan K."/>
            <person name="Foldi C."/>
            <person name="Dima B."/>
            <person name="Sanchez-Garcia M."/>
            <person name="Sanchez-Ramirez S."/>
            <person name="Szollosi G.J."/>
            <person name="Szarkandi J.G."/>
            <person name="Papp V."/>
            <person name="Albert L."/>
            <person name="Andreopoulos W."/>
            <person name="Angelini C."/>
            <person name="Antonin V."/>
            <person name="Barry K.W."/>
            <person name="Bougher N.L."/>
            <person name="Buchanan P."/>
            <person name="Buyck B."/>
            <person name="Bense V."/>
            <person name="Catcheside P."/>
            <person name="Chovatia M."/>
            <person name="Cooper J."/>
            <person name="Damon W."/>
            <person name="Desjardin D."/>
            <person name="Finy P."/>
            <person name="Geml J."/>
            <person name="Haridas S."/>
            <person name="Hughes K."/>
            <person name="Justo A."/>
            <person name="Karasinski D."/>
            <person name="Kautmanova I."/>
            <person name="Kiss B."/>
            <person name="Kocsube S."/>
            <person name="Kotiranta H."/>
            <person name="LaButti K.M."/>
            <person name="Lechner B.E."/>
            <person name="Liimatainen K."/>
            <person name="Lipzen A."/>
            <person name="Lukacs Z."/>
            <person name="Mihaltcheva S."/>
            <person name="Morgado L.N."/>
            <person name="Niskanen T."/>
            <person name="Noordeloos M.E."/>
            <person name="Ohm R.A."/>
            <person name="Ortiz-Santana B."/>
            <person name="Ovrebo C."/>
            <person name="Racz N."/>
            <person name="Riley R."/>
            <person name="Savchenko A."/>
            <person name="Shiryaev A."/>
            <person name="Soop K."/>
            <person name="Spirin V."/>
            <person name="Szebenyi C."/>
            <person name="Tomsovsky M."/>
            <person name="Tulloss R.E."/>
            <person name="Uehling J."/>
            <person name="Grigoriev I.V."/>
            <person name="Vagvolgyi C."/>
            <person name="Papp T."/>
            <person name="Martin F.M."/>
            <person name="Miettinen O."/>
            <person name="Hibbett D.S."/>
            <person name="Nagy L.G."/>
        </authorList>
    </citation>
    <scope>NUCLEOTIDE SEQUENCE [LARGE SCALE GENOMIC DNA]</scope>
    <source>
        <strain evidence="1 2">CBS 309.79</strain>
    </source>
</reference>
<protein>
    <submittedName>
        <fullName evidence="1">Uncharacterized protein</fullName>
    </submittedName>
</protein>
<gene>
    <name evidence="1" type="ORF">BDV98DRAFT_598593</name>
</gene>
<evidence type="ECO:0000313" key="1">
    <source>
        <dbReference type="EMBL" id="TFK95414.1"/>
    </source>
</evidence>
<keyword evidence="2" id="KW-1185">Reference proteome</keyword>
<accession>A0A5C3PZX4</accession>
<dbReference type="Proteomes" id="UP000305067">
    <property type="component" value="Unassembled WGS sequence"/>
</dbReference>
<name>A0A5C3PZX4_9AGAR</name>
<dbReference type="EMBL" id="ML178886">
    <property type="protein sequence ID" value="TFK95414.1"/>
    <property type="molecule type" value="Genomic_DNA"/>
</dbReference>
<organism evidence="1 2">
    <name type="scientific">Pterulicium gracile</name>
    <dbReference type="NCBI Taxonomy" id="1884261"/>
    <lineage>
        <taxon>Eukaryota</taxon>
        <taxon>Fungi</taxon>
        <taxon>Dikarya</taxon>
        <taxon>Basidiomycota</taxon>
        <taxon>Agaricomycotina</taxon>
        <taxon>Agaricomycetes</taxon>
        <taxon>Agaricomycetidae</taxon>
        <taxon>Agaricales</taxon>
        <taxon>Pleurotineae</taxon>
        <taxon>Pterulaceae</taxon>
        <taxon>Pterulicium</taxon>
    </lineage>
</organism>
<proteinExistence type="predicted"/>